<dbReference type="AlphaFoldDB" id="A0A9W8BJY6"/>
<dbReference type="InterPro" id="IPR041707">
    <property type="entry name" value="Pus3-like"/>
</dbReference>
<proteinExistence type="inferred from homology"/>
<dbReference type="Pfam" id="PF01416">
    <property type="entry name" value="PseudoU_synth_1"/>
    <property type="match status" value="1"/>
</dbReference>
<dbReference type="InterPro" id="IPR001406">
    <property type="entry name" value="PsdUridine_synth_TruA"/>
</dbReference>
<evidence type="ECO:0000313" key="5">
    <source>
        <dbReference type="EMBL" id="KAJ2004529.1"/>
    </source>
</evidence>
<dbReference type="EMBL" id="JANBQF010000149">
    <property type="protein sequence ID" value="KAJ2004529.1"/>
    <property type="molecule type" value="Genomic_DNA"/>
</dbReference>
<reference evidence="5" key="1">
    <citation type="submission" date="2022-07" db="EMBL/GenBank/DDBJ databases">
        <title>Phylogenomic reconstructions and comparative analyses of Kickxellomycotina fungi.</title>
        <authorList>
            <person name="Reynolds N.K."/>
            <person name="Stajich J.E."/>
            <person name="Barry K."/>
            <person name="Grigoriev I.V."/>
            <person name="Crous P."/>
            <person name="Smith M.E."/>
        </authorList>
    </citation>
    <scope>NUCLEOTIDE SEQUENCE</scope>
    <source>
        <strain evidence="5">IMI 214461</strain>
    </source>
</reference>
<evidence type="ECO:0000259" key="4">
    <source>
        <dbReference type="Pfam" id="PF01416"/>
    </source>
</evidence>
<organism evidence="5 6">
    <name type="scientific">Coemansia thaxteri</name>
    <dbReference type="NCBI Taxonomy" id="2663907"/>
    <lineage>
        <taxon>Eukaryota</taxon>
        <taxon>Fungi</taxon>
        <taxon>Fungi incertae sedis</taxon>
        <taxon>Zoopagomycota</taxon>
        <taxon>Kickxellomycotina</taxon>
        <taxon>Kickxellomycetes</taxon>
        <taxon>Kickxellales</taxon>
        <taxon>Kickxellaceae</taxon>
        <taxon>Coemansia</taxon>
    </lineage>
</organism>
<evidence type="ECO:0000256" key="2">
    <source>
        <dbReference type="ARBA" id="ARBA00022694"/>
    </source>
</evidence>
<dbReference type="EC" id="5.4.99.45" evidence="5"/>
<name>A0A9W8BJY6_9FUNG</name>
<dbReference type="GO" id="GO:0005634">
    <property type="term" value="C:nucleus"/>
    <property type="evidence" value="ECO:0007669"/>
    <property type="project" value="TreeGrafter"/>
</dbReference>
<feature type="domain" description="Pseudouridine synthase I TruA alpha/beta" evidence="4">
    <location>
        <begin position="265"/>
        <end position="385"/>
    </location>
</feature>
<keyword evidence="3 5" id="KW-0413">Isomerase</keyword>
<gene>
    <name evidence="5" type="primary">DEG1</name>
    <name evidence="5" type="ORF">H4R26_002452</name>
</gene>
<dbReference type="SUPFAM" id="SSF55120">
    <property type="entry name" value="Pseudouridine synthase"/>
    <property type="match status" value="1"/>
</dbReference>
<evidence type="ECO:0000256" key="1">
    <source>
        <dbReference type="ARBA" id="ARBA00009375"/>
    </source>
</evidence>
<dbReference type="PANTHER" id="PTHR11142:SF5">
    <property type="entry name" value="TRNA PSEUDOURIDINE(38_39) SYNTHASE"/>
    <property type="match status" value="1"/>
</dbReference>
<dbReference type="PANTHER" id="PTHR11142">
    <property type="entry name" value="PSEUDOURIDYLATE SYNTHASE"/>
    <property type="match status" value="1"/>
</dbReference>
<comment type="similarity">
    <text evidence="1">Belongs to the tRNA pseudouridine synthase TruA family.</text>
</comment>
<sequence length="525" mass="58854">MDYKDWTKEALIERLQSLDKLVSHKTETDPEVLSVPSVSAANATSATDTSMAECEGAEVLGSVEQASPRRKKHAAKFDFADFPKRKVALKFGYFGWAYHGLARQGNALESEEKRQVEKQFPTIEGEIFRALFTCRLVEDESSCGYSRCGRTDRGVSGFGQVIALHVRSAGQYISDEEAAAELAKGTDASLITRDEQNGGKLVLLPSPDRELPYVNMINKCLPPAVRILAWSPVKLDFDARFSCKERFYRYFFSQEGLDIGAMKEAAKRYVGTHDFRNFCRLDAAKQICNFERQVLDIAINPVPPQVPFVGDGLNAEGKWWQLELRGTAFLWHQVRCMMAILFHVGQGLEDPSVVDRLLDVQSTPGKPEYEMASDIPLVLADCVFDSADVQWIHMRDPGLDYGHLVNLDRAILNQWGQLNTQAVIASALLQSLRSTAVAMPNKARDASAVSIQPEMGPWAVCREQIIQSEKASKLNLKLGGGYIKHLRQYVPIMQRKRADPVDLRNKTWLARKNNSKRAKMAPKLE</sequence>
<dbReference type="GO" id="GO:0031119">
    <property type="term" value="P:tRNA pseudouridine synthesis"/>
    <property type="evidence" value="ECO:0007669"/>
    <property type="project" value="TreeGrafter"/>
</dbReference>
<dbReference type="InterPro" id="IPR020094">
    <property type="entry name" value="TruA/RsuA/RluB/E/F_N"/>
</dbReference>
<dbReference type="Gene3D" id="3.30.70.580">
    <property type="entry name" value="Pseudouridine synthase I, catalytic domain, N-terminal subdomain"/>
    <property type="match status" value="1"/>
</dbReference>
<keyword evidence="2" id="KW-0819">tRNA processing</keyword>
<dbReference type="OrthoDB" id="25767at2759"/>
<dbReference type="HAMAP" id="MF_00171">
    <property type="entry name" value="TruA"/>
    <property type="match status" value="1"/>
</dbReference>
<evidence type="ECO:0000256" key="3">
    <source>
        <dbReference type="ARBA" id="ARBA00023235"/>
    </source>
</evidence>
<evidence type="ECO:0000313" key="6">
    <source>
        <dbReference type="Proteomes" id="UP001150907"/>
    </source>
</evidence>
<protein>
    <submittedName>
        <fullName evidence="5">Pseudouridine synthase deg1</fullName>
        <ecNumber evidence="5">5.4.99.45</ecNumber>
    </submittedName>
</protein>
<dbReference type="Gene3D" id="3.30.70.660">
    <property type="entry name" value="Pseudouridine synthase I, catalytic domain, C-terminal subdomain"/>
    <property type="match status" value="1"/>
</dbReference>
<dbReference type="InterPro" id="IPR020095">
    <property type="entry name" value="PsdUridine_synth_TruA_C"/>
</dbReference>
<dbReference type="InterPro" id="IPR020103">
    <property type="entry name" value="PsdUridine_synth_cat_dom_sf"/>
</dbReference>
<dbReference type="GO" id="GO:0160154">
    <property type="term" value="F:tRNA pseudouridine(38/39) synthase activity"/>
    <property type="evidence" value="ECO:0007669"/>
    <property type="project" value="UniProtKB-EC"/>
</dbReference>
<dbReference type="GO" id="GO:1990481">
    <property type="term" value="P:mRNA pseudouridine synthesis"/>
    <property type="evidence" value="ECO:0007669"/>
    <property type="project" value="TreeGrafter"/>
</dbReference>
<accession>A0A9W8BJY6</accession>
<comment type="caution">
    <text evidence="5">The sequence shown here is derived from an EMBL/GenBank/DDBJ whole genome shotgun (WGS) entry which is preliminary data.</text>
</comment>
<keyword evidence="6" id="KW-1185">Reference proteome</keyword>
<dbReference type="GO" id="GO:0005737">
    <property type="term" value="C:cytoplasm"/>
    <property type="evidence" value="ECO:0007669"/>
    <property type="project" value="TreeGrafter"/>
</dbReference>
<dbReference type="Proteomes" id="UP001150907">
    <property type="component" value="Unassembled WGS sequence"/>
</dbReference>
<dbReference type="NCBIfam" id="TIGR00071">
    <property type="entry name" value="hisT_truA"/>
    <property type="match status" value="1"/>
</dbReference>
<dbReference type="GO" id="GO:0003723">
    <property type="term" value="F:RNA binding"/>
    <property type="evidence" value="ECO:0007669"/>
    <property type="project" value="InterPro"/>
</dbReference>
<dbReference type="InterPro" id="IPR020097">
    <property type="entry name" value="PsdUridine_synth_TruA_a/b_dom"/>
</dbReference>
<dbReference type="CDD" id="cd02569">
    <property type="entry name" value="PseudoU_synth_ScPus3"/>
    <property type="match status" value="1"/>
</dbReference>